<organism evidence="4 5">
    <name type="scientific">Heterocephalus glaber</name>
    <name type="common">Naked mole rat</name>
    <dbReference type="NCBI Taxonomy" id="10181"/>
    <lineage>
        <taxon>Eukaryota</taxon>
        <taxon>Metazoa</taxon>
        <taxon>Chordata</taxon>
        <taxon>Craniata</taxon>
        <taxon>Vertebrata</taxon>
        <taxon>Euteleostomi</taxon>
        <taxon>Mammalia</taxon>
        <taxon>Eutheria</taxon>
        <taxon>Euarchontoglires</taxon>
        <taxon>Glires</taxon>
        <taxon>Rodentia</taxon>
        <taxon>Hystricomorpha</taxon>
        <taxon>Bathyergidae</taxon>
        <taxon>Heterocephalus</taxon>
    </lineage>
</organism>
<dbReference type="RefSeq" id="XP_021095171.1">
    <property type="nucleotide sequence ID" value="XM_021239512.1"/>
</dbReference>
<protein>
    <submittedName>
        <fullName evidence="5">60S ribosomal protein L26-like 1</fullName>
    </submittedName>
</protein>
<evidence type="ECO:0000256" key="2">
    <source>
        <dbReference type="ARBA" id="ARBA00022980"/>
    </source>
</evidence>
<dbReference type="GO" id="GO:0015934">
    <property type="term" value="C:large ribosomal subunit"/>
    <property type="evidence" value="ECO:0007669"/>
    <property type="project" value="InterPro"/>
</dbReference>
<dbReference type="Gene3D" id="2.30.30.30">
    <property type="match status" value="1"/>
</dbReference>
<dbReference type="InterPro" id="IPR041988">
    <property type="entry name" value="Ribosomal_uL24_KOW"/>
</dbReference>
<dbReference type="Proteomes" id="UP000694906">
    <property type="component" value="Unplaced"/>
</dbReference>
<dbReference type="GO" id="GO:0003723">
    <property type="term" value="F:RNA binding"/>
    <property type="evidence" value="ECO:0007669"/>
    <property type="project" value="InterPro"/>
</dbReference>
<gene>
    <name evidence="5" type="primary">Rpl26l1</name>
</gene>
<dbReference type="AlphaFoldDB" id="A0AAX6RCS8"/>
<keyword evidence="3" id="KW-0687">Ribonucleoprotein</keyword>
<evidence type="ECO:0000313" key="5">
    <source>
        <dbReference type="RefSeq" id="XP_021095171.1"/>
    </source>
</evidence>
<dbReference type="CDD" id="cd06089">
    <property type="entry name" value="KOW_RPL26"/>
    <property type="match status" value="1"/>
</dbReference>
<sequence length="102" mass="11899">MVRGHYKGQQIAKVFQVYRKKYVIYIEQVQHEKANGPTIHVGIHSSKVIITRLKLDKDRKKILERKAKSRQVEKEKGKYKSSLGKCRSEYNLSCNHDLTADV</sequence>
<dbReference type="CTD" id="51121"/>
<dbReference type="InterPro" id="IPR005756">
    <property type="entry name" value="Ribosomal_uL24_euk/arc"/>
</dbReference>
<dbReference type="GO" id="GO:0003735">
    <property type="term" value="F:structural constituent of ribosome"/>
    <property type="evidence" value="ECO:0007669"/>
    <property type="project" value="InterPro"/>
</dbReference>
<evidence type="ECO:0000256" key="3">
    <source>
        <dbReference type="ARBA" id="ARBA00023274"/>
    </source>
</evidence>
<proteinExistence type="inferred from homology"/>
<keyword evidence="2" id="KW-0689">Ribosomal protein</keyword>
<dbReference type="NCBIfam" id="TIGR01080">
    <property type="entry name" value="rplX_A_E"/>
    <property type="match status" value="1"/>
</dbReference>
<comment type="similarity">
    <text evidence="1">Belongs to the universal ribosomal protein uL24 family.</text>
</comment>
<dbReference type="InterPro" id="IPR014722">
    <property type="entry name" value="Rib_uL2_dom2"/>
</dbReference>
<keyword evidence="4" id="KW-1185">Reference proteome</keyword>
<accession>A0AAX6RCS8</accession>
<reference evidence="5" key="1">
    <citation type="submission" date="2025-08" db="UniProtKB">
        <authorList>
            <consortium name="RefSeq"/>
        </authorList>
    </citation>
    <scope>IDENTIFICATION</scope>
</reference>
<name>A0AAX6RCS8_HETGA</name>
<dbReference type="PANTHER" id="PTHR11143">
    <property type="entry name" value="60S RIBOSOMAL PROTEIN L26 FAMILY MEMBER"/>
    <property type="match status" value="1"/>
</dbReference>
<evidence type="ECO:0000256" key="1">
    <source>
        <dbReference type="ARBA" id="ARBA00010618"/>
    </source>
</evidence>
<dbReference type="SUPFAM" id="SSF50104">
    <property type="entry name" value="Translation proteins SH3-like domain"/>
    <property type="match status" value="1"/>
</dbReference>
<evidence type="ECO:0000313" key="4">
    <source>
        <dbReference type="Proteomes" id="UP000694906"/>
    </source>
</evidence>
<dbReference type="InterPro" id="IPR008991">
    <property type="entry name" value="Translation_prot_SH3-like_sf"/>
</dbReference>
<dbReference type="GO" id="GO:0006412">
    <property type="term" value="P:translation"/>
    <property type="evidence" value="ECO:0007669"/>
    <property type="project" value="InterPro"/>
</dbReference>
<dbReference type="Pfam" id="PF16906">
    <property type="entry name" value="Ribosomal_L26"/>
    <property type="match status" value="1"/>
</dbReference>
<dbReference type="GeneID" id="101726677"/>